<feature type="transmembrane region" description="Helical" evidence="6">
    <location>
        <begin position="391"/>
        <end position="412"/>
    </location>
</feature>
<feature type="transmembrane region" description="Helical" evidence="6">
    <location>
        <begin position="452"/>
        <end position="472"/>
    </location>
</feature>
<comment type="subcellular location">
    <subcellularLocation>
        <location evidence="1">Cell membrane</location>
        <topology evidence="1">Multi-pass membrane protein</topology>
    </subcellularLocation>
</comment>
<evidence type="ECO:0000256" key="1">
    <source>
        <dbReference type="ARBA" id="ARBA00004651"/>
    </source>
</evidence>
<name>A0ABP8MTB5_9BACT</name>
<keyword evidence="2" id="KW-1003">Cell membrane</keyword>
<sequence length="484" mass="54677">MSRQLVKNVLFVLFVNLLIKAVWIFLIDRNVQIRTGYEQYGSYQAFFNLGLIFQILLDFGLTQYSSKKIAAHHTRIRYLFSSMLWLRMILGVVYLVTVFAFAWMLGYRQAQLYLLSGVLVIQLLNSMLVFVRSNIAALQYFKTDGVLAVVDRLLMILVCGSLLVLPQVAGGFRIEWFVWTQIGSYFVALLVAFIVLIRIAPSKIHFYFRPGLFRSVARESMPYALLVLLMSVYMRSDTVMIERLCGAQGKYQAGLYASAFRLLDVCNIFGLMFAGVLLPVFSGMIARKEAVAPLLRLAVNIMMPVAFTASVIASFWNADIMNMLYHKGMHAGDGMLFAVLMWAFPPYCLMYIYSTLLTANGSTRQLNAISAFIVVLNLSLHYLLIRHFLALGAAWTVLITEWLVAACVIIAAHRTFALPHNLRWIATHLLFLGTLAALAAVVRQFIPQSLLAIAVTLVFSVLLLFVFRFWTISSLKALMSRRDA</sequence>
<proteinExistence type="predicted"/>
<keyword evidence="3 6" id="KW-0812">Transmembrane</keyword>
<dbReference type="InterPro" id="IPR002797">
    <property type="entry name" value="Polysacc_synth"/>
</dbReference>
<dbReference type="Proteomes" id="UP001501410">
    <property type="component" value="Unassembled WGS sequence"/>
</dbReference>
<feature type="transmembrane region" description="Helical" evidence="6">
    <location>
        <begin position="112"/>
        <end position="131"/>
    </location>
</feature>
<evidence type="ECO:0000256" key="5">
    <source>
        <dbReference type="ARBA" id="ARBA00023136"/>
    </source>
</evidence>
<comment type="caution">
    <text evidence="7">The sequence shown here is derived from an EMBL/GenBank/DDBJ whole genome shotgun (WGS) entry which is preliminary data.</text>
</comment>
<evidence type="ECO:0000256" key="3">
    <source>
        <dbReference type="ARBA" id="ARBA00022692"/>
    </source>
</evidence>
<keyword evidence="4 6" id="KW-1133">Transmembrane helix</keyword>
<feature type="transmembrane region" description="Helical" evidence="6">
    <location>
        <begin position="294"/>
        <end position="316"/>
    </location>
</feature>
<feature type="transmembrane region" description="Helical" evidence="6">
    <location>
        <begin position="220"/>
        <end position="236"/>
    </location>
</feature>
<dbReference type="EMBL" id="BAABEZ010000022">
    <property type="protein sequence ID" value="GAA4454670.1"/>
    <property type="molecule type" value="Genomic_DNA"/>
</dbReference>
<feature type="transmembrane region" description="Helical" evidence="6">
    <location>
        <begin position="152"/>
        <end position="170"/>
    </location>
</feature>
<feature type="transmembrane region" description="Helical" evidence="6">
    <location>
        <begin position="424"/>
        <end position="446"/>
    </location>
</feature>
<accession>A0ABP8MTB5</accession>
<feature type="transmembrane region" description="Helical" evidence="6">
    <location>
        <begin position="176"/>
        <end position="199"/>
    </location>
</feature>
<evidence type="ECO:0000313" key="8">
    <source>
        <dbReference type="Proteomes" id="UP001501410"/>
    </source>
</evidence>
<gene>
    <name evidence="7" type="ORF">GCM10023092_17040</name>
</gene>
<dbReference type="InterPro" id="IPR050833">
    <property type="entry name" value="Poly_Biosynth_Transport"/>
</dbReference>
<evidence type="ECO:0000256" key="4">
    <source>
        <dbReference type="ARBA" id="ARBA00022989"/>
    </source>
</evidence>
<protein>
    <submittedName>
        <fullName evidence="7">Flippase</fullName>
    </submittedName>
</protein>
<evidence type="ECO:0000313" key="7">
    <source>
        <dbReference type="EMBL" id="GAA4454670.1"/>
    </source>
</evidence>
<feature type="transmembrane region" description="Helical" evidence="6">
    <location>
        <begin position="366"/>
        <end position="385"/>
    </location>
</feature>
<dbReference type="PANTHER" id="PTHR30250:SF11">
    <property type="entry name" value="O-ANTIGEN TRANSPORTER-RELATED"/>
    <property type="match status" value="1"/>
</dbReference>
<evidence type="ECO:0000256" key="6">
    <source>
        <dbReference type="SAM" id="Phobius"/>
    </source>
</evidence>
<feature type="transmembrane region" description="Helical" evidence="6">
    <location>
        <begin position="46"/>
        <end position="64"/>
    </location>
</feature>
<dbReference type="PANTHER" id="PTHR30250">
    <property type="entry name" value="PST FAMILY PREDICTED COLANIC ACID TRANSPORTER"/>
    <property type="match status" value="1"/>
</dbReference>
<organism evidence="7 8">
    <name type="scientific">Rurimicrobium arvi</name>
    <dbReference type="NCBI Taxonomy" id="2049916"/>
    <lineage>
        <taxon>Bacteria</taxon>
        <taxon>Pseudomonadati</taxon>
        <taxon>Bacteroidota</taxon>
        <taxon>Chitinophagia</taxon>
        <taxon>Chitinophagales</taxon>
        <taxon>Chitinophagaceae</taxon>
        <taxon>Rurimicrobium</taxon>
    </lineage>
</organism>
<reference evidence="8" key="1">
    <citation type="journal article" date="2019" name="Int. J. Syst. Evol. Microbiol.">
        <title>The Global Catalogue of Microorganisms (GCM) 10K type strain sequencing project: providing services to taxonomists for standard genome sequencing and annotation.</title>
        <authorList>
            <consortium name="The Broad Institute Genomics Platform"/>
            <consortium name="The Broad Institute Genome Sequencing Center for Infectious Disease"/>
            <person name="Wu L."/>
            <person name="Ma J."/>
        </authorList>
    </citation>
    <scope>NUCLEOTIDE SEQUENCE [LARGE SCALE GENOMIC DNA]</scope>
    <source>
        <strain evidence="8">JCM 31921</strain>
    </source>
</reference>
<feature type="transmembrane region" description="Helical" evidence="6">
    <location>
        <begin position="9"/>
        <end position="26"/>
    </location>
</feature>
<keyword evidence="8" id="KW-1185">Reference proteome</keyword>
<feature type="transmembrane region" description="Helical" evidence="6">
    <location>
        <begin position="256"/>
        <end position="282"/>
    </location>
</feature>
<evidence type="ECO:0000256" key="2">
    <source>
        <dbReference type="ARBA" id="ARBA00022475"/>
    </source>
</evidence>
<feature type="transmembrane region" description="Helical" evidence="6">
    <location>
        <begin position="84"/>
        <end position="106"/>
    </location>
</feature>
<feature type="transmembrane region" description="Helical" evidence="6">
    <location>
        <begin position="336"/>
        <end position="354"/>
    </location>
</feature>
<keyword evidence="5 6" id="KW-0472">Membrane</keyword>
<dbReference type="Pfam" id="PF01943">
    <property type="entry name" value="Polysacc_synt"/>
    <property type="match status" value="1"/>
</dbReference>